<dbReference type="AlphaFoldDB" id="A0A8J7HEN6"/>
<dbReference type="Proteomes" id="UP000599391">
    <property type="component" value="Unassembled WGS sequence"/>
</dbReference>
<dbReference type="SUPFAM" id="SSF53807">
    <property type="entry name" value="Helical backbone' metal receptor"/>
    <property type="match status" value="1"/>
</dbReference>
<dbReference type="InterPro" id="IPR006128">
    <property type="entry name" value="Lipoprotein_PsaA-like"/>
</dbReference>
<dbReference type="PRINTS" id="PR00691">
    <property type="entry name" value="ADHESINB"/>
</dbReference>
<evidence type="ECO:0000256" key="4">
    <source>
        <dbReference type="ARBA" id="ARBA00022729"/>
    </source>
</evidence>
<keyword evidence="3" id="KW-0479">Metal-binding</keyword>
<keyword evidence="7" id="KW-1185">Reference proteome</keyword>
<dbReference type="InterPro" id="IPR050492">
    <property type="entry name" value="Bact_metal-bind_prot9"/>
</dbReference>
<sequence length="325" mass="35697">MSEKSPSHNSLRASFIALTIGFMGCVNQATSTSFTQTTTVNENLPQVVATTSVLCDLTKQVAGNTINLACLISPSTDPHLYQPKPEDRQAIDQANLILYNGYNLEPGLIKIIKATKNSAPKIAVGQLAVPKPQQFQKKGQKVTDPYIWHNPKNAIKMVEIISSNLGKLEPSNAPAYSDNARQIKNELTQMDSWIKSRIASIPIKQPKLVTTYNALGYYTKAYGISLVGFSTNEKPTNTRVKNLVKNLQQSKVPTIFAETTMNSNLVQSVVREAQVKVSERELLTDGLGEPGSEADTYQKMMIANTRTIVEGLGGTYLMFEPKDSQ</sequence>
<reference evidence="6 7" key="1">
    <citation type="journal article" date="2021" name="Int. J. Syst. Evol. Microbiol.">
        <title>Amazonocrinis nigriterrae gen. nov., sp. nov., Atlanticothrix silvestris gen. nov., sp. nov. and Dendronalium phyllosphericum gen. nov., sp. nov., nostocacean cyanobacteria from Brazilian environments.</title>
        <authorList>
            <person name="Alvarenga D.O."/>
            <person name="Andreote A.P.D."/>
            <person name="Branco L.H.Z."/>
            <person name="Delbaje E."/>
            <person name="Cruz R.B."/>
            <person name="Varani A.M."/>
            <person name="Fiore M.F."/>
        </authorList>
    </citation>
    <scope>NUCLEOTIDE SEQUENCE [LARGE SCALE GENOMIC DNA]</scope>
    <source>
        <strain evidence="6 7">CENA357</strain>
    </source>
</reference>
<gene>
    <name evidence="6" type="ORF">I8751_15900</name>
</gene>
<dbReference type="InterPro" id="IPR006127">
    <property type="entry name" value="ZnuA-like"/>
</dbReference>
<dbReference type="GO" id="GO:0030313">
    <property type="term" value="C:cell envelope"/>
    <property type="evidence" value="ECO:0007669"/>
    <property type="project" value="UniProtKB-SubCell"/>
</dbReference>
<proteinExistence type="inferred from homology"/>
<dbReference type="InterPro" id="IPR006129">
    <property type="entry name" value="AdhesinB"/>
</dbReference>
<keyword evidence="4" id="KW-0732">Signal</keyword>
<dbReference type="PRINTS" id="PR00690">
    <property type="entry name" value="ADHESNFAMILY"/>
</dbReference>
<comment type="subcellular location">
    <subcellularLocation>
        <location evidence="1">Cell envelope</location>
    </subcellularLocation>
</comment>
<evidence type="ECO:0000256" key="5">
    <source>
        <dbReference type="RuleBase" id="RU003512"/>
    </source>
</evidence>
<dbReference type="EMBL" id="JAECZB010000049">
    <property type="protein sequence ID" value="MBH8553827.1"/>
    <property type="molecule type" value="Genomic_DNA"/>
</dbReference>
<accession>A0A8J7HEN6</accession>
<evidence type="ECO:0000256" key="2">
    <source>
        <dbReference type="ARBA" id="ARBA00022448"/>
    </source>
</evidence>
<dbReference type="PROSITE" id="PS51257">
    <property type="entry name" value="PROKAR_LIPOPROTEIN"/>
    <property type="match status" value="1"/>
</dbReference>
<comment type="caution">
    <text evidence="6">The sequence shown here is derived from an EMBL/GenBank/DDBJ whole genome shotgun (WGS) entry which is preliminary data.</text>
</comment>
<dbReference type="PANTHER" id="PTHR42953">
    <property type="entry name" value="HIGH-AFFINITY ZINC UPTAKE SYSTEM PROTEIN ZNUA-RELATED"/>
    <property type="match status" value="1"/>
</dbReference>
<keyword evidence="2 5" id="KW-0813">Transport</keyword>
<evidence type="ECO:0000313" key="7">
    <source>
        <dbReference type="Proteomes" id="UP000599391"/>
    </source>
</evidence>
<dbReference type="GO" id="GO:0046872">
    <property type="term" value="F:metal ion binding"/>
    <property type="evidence" value="ECO:0007669"/>
    <property type="project" value="UniProtKB-KW"/>
</dbReference>
<dbReference type="GO" id="GO:0007155">
    <property type="term" value="P:cell adhesion"/>
    <property type="evidence" value="ECO:0007669"/>
    <property type="project" value="InterPro"/>
</dbReference>
<dbReference type="GO" id="GO:0030001">
    <property type="term" value="P:metal ion transport"/>
    <property type="evidence" value="ECO:0007669"/>
    <property type="project" value="InterPro"/>
</dbReference>
<evidence type="ECO:0000313" key="6">
    <source>
        <dbReference type="EMBL" id="MBH8553827.1"/>
    </source>
</evidence>
<dbReference type="PANTHER" id="PTHR42953:SF1">
    <property type="entry name" value="METAL-BINDING PROTEIN HI_0362-RELATED"/>
    <property type="match status" value="1"/>
</dbReference>
<dbReference type="Gene3D" id="3.40.50.1980">
    <property type="entry name" value="Nitrogenase molybdenum iron protein domain"/>
    <property type="match status" value="2"/>
</dbReference>
<protein>
    <submittedName>
        <fullName evidence="6">Zinc ABC transporter substrate-binding protein</fullName>
    </submittedName>
</protein>
<dbReference type="RefSeq" id="WP_214440240.1">
    <property type="nucleotide sequence ID" value="NZ_JAECZB010000049.1"/>
</dbReference>
<evidence type="ECO:0000256" key="3">
    <source>
        <dbReference type="ARBA" id="ARBA00022723"/>
    </source>
</evidence>
<name>A0A8J7HEN6_9CYAN</name>
<organism evidence="6 7">
    <name type="scientific">Atlanticothrix silvestris CENA357</name>
    <dbReference type="NCBI Taxonomy" id="1725252"/>
    <lineage>
        <taxon>Bacteria</taxon>
        <taxon>Bacillati</taxon>
        <taxon>Cyanobacteriota</taxon>
        <taxon>Cyanophyceae</taxon>
        <taxon>Nostocales</taxon>
        <taxon>Nodulariaceae</taxon>
        <taxon>Atlanticothrix</taxon>
        <taxon>Atlanticothrix silvestris</taxon>
    </lineage>
</organism>
<dbReference type="Pfam" id="PF01297">
    <property type="entry name" value="ZnuA"/>
    <property type="match status" value="1"/>
</dbReference>
<evidence type="ECO:0000256" key="1">
    <source>
        <dbReference type="ARBA" id="ARBA00004196"/>
    </source>
</evidence>
<comment type="similarity">
    <text evidence="5">Belongs to the bacterial solute-binding protein 9 family.</text>
</comment>